<dbReference type="EMBL" id="BARU01020856">
    <property type="protein sequence ID" value="GAH53901.1"/>
    <property type="molecule type" value="Genomic_DNA"/>
</dbReference>
<gene>
    <name evidence="1" type="ORF">S03H2_34206</name>
</gene>
<sequence>CDPAVPLISLEAGLCEKTIKRYRKRLANLGIINYIPGTDKKNRAKYRLNWLDGSDEEIVRLKKLFASHQLGTIRPRVTRDNKTLVTRDNKTLVTRDNKTLGTIKNLTIKKRTTAGKKIKSIKKPAAVSSLSSEKVKPKNQILPPGLLELILPKFLDTGWHTLSRQELSELILITIQKGKSDIPNYFRYWKKEIDKREGIHNKPGLLITMIKQGNNPPLYEER</sequence>
<accession>X1G7K6</accession>
<evidence type="ECO:0000313" key="1">
    <source>
        <dbReference type="EMBL" id="GAH53901.1"/>
    </source>
</evidence>
<comment type="caution">
    <text evidence="1">The sequence shown here is derived from an EMBL/GenBank/DDBJ whole genome shotgun (WGS) entry which is preliminary data.</text>
</comment>
<dbReference type="AlphaFoldDB" id="X1G7K6"/>
<organism evidence="1">
    <name type="scientific">marine sediment metagenome</name>
    <dbReference type="NCBI Taxonomy" id="412755"/>
    <lineage>
        <taxon>unclassified sequences</taxon>
        <taxon>metagenomes</taxon>
        <taxon>ecological metagenomes</taxon>
    </lineage>
</organism>
<reference evidence="1" key="1">
    <citation type="journal article" date="2014" name="Front. Microbiol.">
        <title>High frequency of phylogenetically diverse reductive dehalogenase-homologous genes in deep subseafloor sedimentary metagenomes.</title>
        <authorList>
            <person name="Kawai M."/>
            <person name="Futagami T."/>
            <person name="Toyoda A."/>
            <person name="Takaki Y."/>
            <person name="Nishi S."/>
            <person name="Hori S."/>
            <person name="Arai W."/>
            <person name="Tsubouchi T."/>
            <person name="Morono Y."/>
            <person name="Uchiyama I."/>
            <person name="Ito T."/>
            <person name="Fujiyama A."/>
            <person name="Inagaki F."/>
            <person name="Takami H."/>
        </authorList>
    </citation>
    <scope>NUCLEOTIDE SEQUENCE</scope>
    <source>
        <strain evidence="1">Expedition CK06-06</strain>
    </source>
</reference>
<proteinExistence type="predicted"/>
<feature type="non-terminal residue" evidence="1">
    <location>
        <position position="1"/>
    </location>
</feature>
<protein>
    <submittedName>
        <fullName evidence="1">Uncharacterized protein</fullName>
    </submittedName>
</protein>
<name>X1G7K6_9ZZZZ</name>